<reference evidence="2" key="1">
    <citation type="journal article" date="2013" name="Genetics">
        <title>The draft genome and transcriptome of Panagrellus redivivus are shaped by the harsh demands of a free-living lifestyle.</title>
        <authorList>
            <person name="Srinivasan J."/>
            <person name="Dillman A.R."/>
            <person name="Macchietto M.G."/>
            <person name="Heikkinen L."/>
            <person name="Lakso M."/>
            <person name="Fracchia K.M."/>
            <person name="Antoshechkin I."/>
            <person name="Mortazavi A."/>
            <person name="Wong G."/>
            <person name="Sternberg P.W."/>
        </authorList>
    </citation>
    <scope>NUCLEOTIDE SEQUENCE [LARGE SCALE GENOMIC DNA]</scope>
    <source>
        <strain evidence="2">MT8872</strain>
    </source>
</reference>
<accession>A0A7E4UR52</accession>
<feature type="region of interest" description="Disordered" evidence="1">
    <location>
        <begin position="1"/>
        <end position="76"/>
    </location>
</feature>
<protein>
    <submittedName>
        <fullName evidence="3">BAH domain-containing protein</fullName>
    </submittedName>
</protein>
<name>A0A7E4UR52_PANRE</name>
<feature type="region of interest" description="Disordered" evidence="1">
    <location>
        <begin position="86"/>
        <end position="105"/>
    </location>
</feature>
<feature type="region of interest" description="Disordered" evidence="1">
    <location>
        <begin position="494"/>
        <end position="530"/>
    </location>
</feature>
<sequence>MASNVPDDPAVAYAQTLATQSKEKSEDTKDETTEKTEKTKEDTKDEETTESEHPSKQVEIVNTPTSPSSKKPLPPVITAVDPVTVINTPPVSPLKRPKPKPSTSRTVVAASSYYPDEIIVAIDNQRYFEIKKSFFNTLIRLARKFPEARKYHRMECYNVEKEREYIESDKDNVRWVNKWLDKCLRRYEYEYWTYHKKPPMYIDCLVRGKCLREKNLHPDDRYVKDKDPYYLGRRRTRMRKYQRHIYNAQGVFNLEVKKMPAEYHFDIRLVGMHWLMGFPLVQTLTADSNKGVIYMANLTWRSLRLCFFPGKDVKIYATTSHIFSVYAFKAYEFTVERSYDEDTVHTLTYYWVDSQDYNVAATKPYSIDRRDIRNFYYGYGTVVIVSPKLRRQLANDTIPPECYKAEKKCIKLITKFKKRIKATMTDGELERWTRSGNLRYLSDSERHDNSIIEKQTKKIDEDLKKKYKKYKDQHLTKKHVDEAVPDKFRIKASTVPEECESKDDKDGKKKAGERKKKKDDSDSLDRLKFI</sequence>
<evidence type="ECO:0000313" key="3">
    <source>
        <dbReference type="WBParaSite" id="Pan_g11495.t1"/>
    </source>
</evidence>
<keyword evidence="2" id="KW-1185">Reference proteome</keyword>
<dbReference type="AlphaFoldDB" id="A0A7E4UR52"/>
<evidence type="ECO:0000256" key="1">
    <source>
        <dbReference type="SAM" id="MobiDB-lite"/>
    </source>
</evidence>
<feature type="compositionally biased region" description="Basic and acidic residues" evidence="1">
    <location>
        <begin position="518"/>
        <end position="530"/>
    </location>
</feature>
<feature type="compositionally biased region" description="Basic and acidic residues" evidence="1">
    <location>
        <begin position="21"/>
        <end position="43"/>
    </location>
</feature>
<proteinExistence type="predicted"/>
<organism evidence="2 3">
    <name type="scientific">Panagrellus redivivus</name>
    <name type="common">Microworm</name>
    <dbReference type="NCBI Taxonomy" id="6233"/>
    <lineage>
        <taxon>Eukaryota</taxon>
        <taxon>Metazoa</taxon>
        <taxon>Ecdysozoa</taxon>
        <taxon>Nematoda</taxon>
        <taxon>Chromadorea</taxon>
        <taxon>Rhabditida</taxon>
        <taxon>Tylenchina</taxon>
        <taxon>Panagrolaimomorpha</taxon>
        <taxon>Panagrolaimoidea</taxon>
        <taxon>Panagrolaimidae</taxon>
        <taxon>Panagrellus</taxon>
    </lineage>
</organism>
<reference evidence="3" key="2">
    <citation type="submission" date="2020-10" db="UniProtKB">
        <authorList>
            <consortium name="WormBaseParasite"/>
        </authorList>
    </citation>
    <scope>IDENTIFICATION</scope>
</reference>
<dbReference type="WBParaSite" id="Pan_g11495.t1">
    <property type="protein sequence ID" value="Pan_g11495.t1"/>
    <property type="gene ID" value="Pan_g11495"/>
</dbReference>
<evidence type="ECO:0000313" key="2">
    <source>
        <dbReference type="Proteomes" id="UP000492821"/>
    </source>
</evidence>
<dbReference type="Proteomes" id="UP000492821">
    <property type="component" value="Unassembled WGS sequence"/>
</dbReference>